<dbReference type="KEGG" id="loc:102698896"/>
<dbReference type="GO" id="GO:0045046">
    <property type="term" value="P:protein import into peroxisome membrane"/>
    <property type="evidence" value="ECO:0007669"/>
    <property type="project" value="InterPro"/>
</dbReference>
<dbReference type="Pfam" id="PF07163">
    <property type="entry name" value="Pex26"/>
    <property type="match status" value="1"/>
</dbReference>
<dbReference type="GeneTree" id="ENSGT00510000049725"/>
<dbReference type="Bgee" id="ENSLOCG00000016568">
    <property type="expression patterns" value="Expressed in muscle tissue and 13 other cell types or tissues"/>
</dbReference>
<name>W5NIK6_LEPOC</name>
<dbReference type="Proteomes" id="UP000018468">
    <property type="component" value="Linkage group LG8"/>
</dbReference>
<dbReference type="InterPro" id="IPR010797">
    <property type="entry name" value="Pex26"/>
</dbReference>
<dbReference type="GO" id="GO:0005778">
    <property type="term" value="C:peroxisomal membrane"/>
    <property type="evidence" value="ECO:0007669"/>
    <property type="project" value="InterPro"/>
</dbReference>
<accession>W5NIK6</accession>
<dbReference type="PANTHER" id="PTHR16262">
    <property type="entry name" value="PEROXISOME ASSEMBLY PROTEIN 26"/>
    <property type="match status" value="1"/>
</dbReference>
<evidence type="ECO:0000313" key="1">
    <source>
        <dbReference type="Ensembl" id="ENSLOCP00000020465.1"/>
    </source>
</evidence>
<sequence length="307" mass="34056">MRSSSSNSLAHVRGLGSVRLGSSPLLSQGSAQALSLLETAAEQLMVQRDFRAALDSCERGLDSMGSVPEQEDTSSNFRCSEVKVALCTIGVQALAELNQWRGVLPWILQYYGTPEKIPAKIMQMCILLYTKVDEPAVVLQAGGDWLRSPANQSLPGYGAVAELYLLHILVPLGRLGEAQALAESSTAFSEEQRQVAVDIIEHKRSSSQPQSPSQAQELEHKICRSAVSQRLDSTVRLLYRALFLVRKRFRAFPFQKTVLAAVLLYLLLIRVDPAVPSAFPWISNLLQIFRQMWDTMFAPYYRAAVTD</sequence>
<evidence type="ECO:0000313" key="2">
    <source>
        <dbReference type="Proteomes" id="UP000018468"/>
    </source>
</evidence>
<dbReference type="Ensembl" id="ENSLOCT00000020500.1">
    <property type="protein sequence ID" value="ENSLOCP00000020465.1"/>
    <property type="gene ID" value="ENSLOCG00000016568.1"/>
</dbReference>
<dbReference type="GO" id="GO:0051117">
    <property type="term" value="F:ATPase binding"/>
    <property type="evidence" value="ECO:0000318"/>
    <property type="project" value="GO_Central"/>
</dbReference>
<dbReference type="OrthoDB" id="5954192at2759"/>
<dbReference type="eggNOG" id="ENOG502RXMN">
    <property type="taxonomic scope" value="Eukaryota"/>
</dbReference>
<reference evidence="1" key="2">
    <citation type="submission" date="2025-08" db="UniProtKB">
        <authorList>
            <consortium name="Ensembl"/>
        </authorList>
    </citation>
    <scope>IDENTIFICATION</scope>
</reference>
<dbReference type="GO" id="GO:0005777">
    <property type="term" value="C:peroxisome"/>
    <property type="evidence" value="ECO:0000318"/>
    <property type="project" value="GO_Central"/>
</dbReference>
<dbReference type="GO" id="GO:0044877">
    <property type="term" value="F:protein-containing complex binding"/>
    <property type="evidence" value="ECO:0007669"/>
    <property type="project" value="InterPro"/>
</dbReference>
<reference evidence="1" key="3">
    <citation type="submission" date="2025-09" db="UniProtKB">
        <authorList>
            <consortium name="Ensembl"/>
        </authorList>
    </citation>
    <scope>IDENTIFICATION</scope>
</reference>
<dbReference type="PANTHER" id="PTHR16262:SF2">
    <property type="entry name" value="PEROXISOME ASSEMBLY PROTEIN 26"/>
    <property type="match status" value="1"/>
</dbReference>
<protein>
    <submittedName>
        <fullName evidence="1">Peroxisomal biogenesis factor 26</fullName>
    </submittedName>
</protein>
<dbReference type="HOGENOM" id="CLU_051194_0_0_1"/>
<dbReference type="GeneID" id="102698896"/>
<reference evidence="2" key="1">
    <citation type="submission" date="2011-12" db="EMBL/GenBank/DDBJ databases">
        <title>The Draft Genome of Lepisosteus oculatus.</title>
        <authorList>
            <consortium name="The Broad Institute Genome Assembly &amp; Analysis Group"/>
            <consortium name="Computational R&amp;D Group"/>
            <consortium name="and Sequencing Platform"/>
            <person name="Di Palma F."/>
            <person name="Alfoldi J."/>
            <person name="Johnson J."/>
            <person name="Berlin A."/>
            <person name="Gnerre S."/>
            <person name="Jaffe D."/>
            <person name="MacCallum I."/>
            <person name="Young S."/>
            <person name="Walker B.J."/>
            <person name="Lander E.S."/>
            <person name="Lindblad-Toh K."/>
        </authorList>
    </citation>
    <scope>NUCLEOTIDE SEQUENCE [LARGE SCALE GENOMIC DNA]</scope>
</reference>
<dbReference type="OMA" id="QTCERAW"/>
<dbReference type="AlphaFoldDB" id="W5NIK6"/>
<organism evidence="1 2">
    <name type="scientific">Lepisosteus oculatus</name>
    <name type="common">Spotted gar</name>
    <dbReference type="NCBI Taxonomy" id="7918"/>
    <lineage>
        <taxon>Eukaryota</taxon>
        <taxon>Metazoa</taxon>
        <taxon>Chordata</taxon>
        <taxon>Craniata</taxon>
        <taxon>Vertebrata</taxon>
        <taxon>Euteleostomi</taxon>
        <taxon>Actinopterygii</taxon>
        <taxon>Neopterygii</taxon>
        <taxon>Holostei</taxon>
        <taxon>Semionotiformes</taxon>
        <taxon>Lepisosteidae</taxon>
        <taxon>Lepisosteus</taxon>
    </lineage>
</organism>
<dbReference type="InParanoid" id="W5NIK6"/>
<dbReference type="EMBL" id="AHAT01025826">
    <property type="status" value="NOT_ANNOTATED_CDS"/>
    <property type="molecule type" value="Genomic_DNA"/>
</dbReference>
<keyword evidence="2" id="KW-1185">Reference proteome</keyword>
<dbReference type="CTD" id="55670"/>
<dbReference type="STRING" id="7918.ENSLOCP00000020465"/>
<dbReference type="GO" id="GO:0016558">
    <property type="term" value="P:protein import into peroxisome matrix"/>
    <property type="evidence" value="ECO:0000318"/>
    <property type="project" value="GO_Central"/>
</dbReference>
<proteinExistence type="predicted"/>